<protein>
    <submittedName>
        <fullName evidence="2">Uncharacterized protein</fullName>
    </submittedName>
</protein>
<keyword evidence="3" id="KW-1185">Reference proteome</keyword>
<dbReference type="AlphaFoldDB" id="A9D0P5"/>
<accession>A9D0P5</accession>
<dbReference type="STRING" id="314608.KT99_20154"/>
<evidence type="ECO:0000256" key="1">
    <source>
        <dbReference type="SAM" id="MobiDB-lite"/>
    </source>
</evidence>
<reference evidence="2 3" key="1">
    <citation type="submission" date="2007-10" db="EMBL/GenBank/DDBJ databases">
        <authorList>
            <person name="Yayanos A."/>
            <person name="Ferriera S."/>
            <person name="Johnson J."/>
            <person name="Kravitz S."/>
            <person name="Halpern A."/>
            <person name="Remington K."/>
            <person name="Beeson K."/>
            <person name="Tran B."/>
            <person name="Rogers Y.-H."/>
            <person name="Friedman R."/>
            <person name="Venter J.C."/>
        </authorList>
    </citation>
    <scope>NUCLEOTIDE SEQUENCE [LARGE SCALE GENOMIC DNA]</scope>
    <source>
        <strain evidence="2 3">KT99</strain>
    </source>
</reference>
<organism evidence="2 3">
    <name type="scientific">Shewanella benthica KT99</name>
    <dbReference type="NCBI Taxonomy" id="314608"/>
    <lineage>
        <taxon>Bacteria</taxon>
        <taxon>Pseudomonadati</taxon>
        <taxon>Pseudomonadota</taxon>
        <taxon>Gammaproteobacteria</taxon>
        <taxon>Alteromonadales</taxon>
        <taxon>Shewanellaceae</taxon>
        <taxon>Shewanella</taxon>
    </lineage>
</organism>
<dbReference type="EMBL" id="ABIC01000005">
    <property type="protein sequence ID" value="EDQ02149.1"/>
    <property type="molecule type" value="Genomic_DNA"/>
</dbReference>
<name>A9D0P5_9GAMM</name>
<feature type="region of interest" description="Disordered" evidence="1">
    <location>
        <begin position="24"/>
        <end position="44"/>
    </location>
</feature>
<evidence type="ECO:0000313" key="3">
    <source>
        <dbReference type="Proteomes" id="UP000005839"/>
    </source>
</evidence>
<proteinExistence type="predicted"/>
<sequence>MLAIWYELFIAWLKADKEQEAEQARVLEGESPESKLETVTSEVK</sequence>
<comment type="caution">
    <text evidence="2">The sequence shown here is derived from an EMBL/GenBank/DDBJ whole genome shotgun (WGS) entry which is preliminary data.</text>
</comment>
<feature type="compositionally biased region" description="Basic and acidic residues" evidence="1">
    <location>
        <begin position="24"/>
        <end position="36"/>
    </location>
</feature>
<evidence type="ECO:0000313" key="2">
    <source>
        <dbReference type="EMBL" id="EDQ02149.1"/>
    </source>
</evidence>
<dbReference type="RefSeq" id="WP_005497080.1">
    <property type="nucleotide sequence ID" value="NZ_ABIC01000005.1"/>
</dbReference>
<gene>
    <name evidence="2" type="ORF">KT99_20154</name>
</gene>
<dbReference type="Proteomes" id="UP000005839">
    <property type="component" value="Unassembled WGS sequence"/>
</dbReference>